<evidence type="ECO:0000313" key="11">
    <source>
        <dbReference type="Proteomes" id="UP001371456"/>
    </source>
</evidence>
<evidence type="ECO:0000256" key="3">
    <source>
        <dbReference type="ARBA" id="ARBA00022763"/>
    </source>
</evidence>
<protein>
    <recommendedName>
        <fullName evidence="7">Non-structural maintenance of chromosomes element 4</fullName>
    </recommendedName>
</protein>
<dbReference type="AlphaFoldDB" id="A0AAN8T220"/>
<proteinExistence type="inferred from homology"/>
<keyword evidence="4 7" id="KW-0233">DNA recombination</keyword>
<dbReference type="InterPro" id="IPR014854">
    <property type="entry name" value="Nse4_C"/>
</dbReference>
<dbReference type="PANTHER" id="PTHR16140">
    <property type="entry name" value="NON-STRUCTURAL MAINTENANCE OF CHROMOSOMES ELEMENT 4"/>
    <property type="match status" value="1"/>
</dbReference>
<feature type="region of interest" description="Disordered" evidence="8">
    <location>
        <begin position="1"/>
        <end position="41"/>
    </location>
</feature>
<evidence type="ECO:0000256" key="7">
    <source>
        <dbReference type="RuleBase" id="RU365071"/>
    </source>
</evidence>
<comment type="caution">
    <text evidence="10">The sequence shown here is derived from an EMBL/GenBank/DDBJ whole genome shotgun (WGS) entry which is preliminary data.</text>
</comment>
<dbReference type="GO" id="GO:0006310">
    <property type="term" value="P:DNA recombination"/>
    <property type="evidence" value="ECO:0007669"/>
    <property type="project" value="UniProtKB-UniRule"/>
</dbReference>
<dbReference type="Pfam" id="PF08743">
    <property type="entry name" value="Nse4_C"/>
    <property type="match status" value="1"/>
</dbReference>
<sequence length="420" mass="46712">MVRAVKREPVNTPGNGAKTRSNGAAAVAGPSNSNNNNSSVEEETIIGRRVLRSHYLPSNSNNNNSSVEEETIIGRRVLRSHYLNFKNRISDERDNISTVDSDRFKSIIEEVERLHQQVQKPREQVADAEALLDITNTLVTTVKAHSNGGVTPSDFVSCLLRDFGQEGGSSHRTEEDGNSMHWNNVGRVVSHVFRGAPGCCTMIGPMNTEIKQRNPVVRKKRVMPTESERPEELDEPDGEGKTDTDKNMATMFQILRRHKSAKLENLILNRISFAQTVENLFALSFLIKDGRADITVDDKSCHRVSPRNAPASNAVLSGEVSYNHFVFRFDFQDWKLMLASVAVGDELMPHRNEEDIPATSQPASSSVDKEQAVSTTPIRKLSRNRGLVLQEQTVVEDSPESDNSARAAAIRKGKRKLTQD</sequence>
<keyword evidence="5 7" id="KW-0234">DNA repair</keyword>
<keyword evidence="11" id="KW-1185">Reference proteome</keyword>
<comment type="subunit">
    <text evidence="7">Component of the SMC5-SMC6 complex.</text>
</comment>
<comment type="function">
    <text evidence="7">Component of the SMC5-SMC6 complex, that promotes sister chromatid alignment after DNA damage and facilitates double-stranded DNA breaks (DSBs) repair via homologous recombination between sister chromatids.</text>
</comment>
<organism evidence="10 11">
    <name type="scientific">Solanum bulbocastanum</name>
    <name type="common">Wild potato</name>
    <dbReference type="NCBI Taxonomy" id="147425"/>
    <lineage>
        <taxon>Eukaryota</taxon>
        <taxon>Viridiplantae</taxon>
        <taxon>Streptophyta</taxon>
        <taxon>Embryophyta</taxon>
        <taxon>Tracheophyta</taxon>
        <taxon>Spermatophyta</taxon>
        <taxon>Magnoliopsida</taxon>
        <taxon>eudicotyledons</taxon>
        <taxon>Gunneridae</taxon>
        <taxon>Pentapetalae</taxon>
        <taxon>asterids</taxon>
        <taxon>lamiids</taxon>
        <taxon>Solanales</taxon>
        <taxon>Solanaceae</taxon>
        <taxon>Solanoideae</taxon>
        <taxon>Solaneae</taxon>
        <taxon>Solanum</taxon>
    </lineage>
</organism>
<evidence type="ECO:0000256" key="6">
    <source>
        <dbReference type="ARBA" id="ARBA00023242"/>
    </source>
</evidence>
<feature type="domain" description="Non-structural maintenance of chromosome element 4 C-terminal" evidence="9">
    <location>
        <begin position="262"/>
        <end position="347"/>
    </location>
</feature>
<feature type="region of interest" description="Disordered" evidence="8">
    <location>
        <begin position="353"/>
        <end position="420"/>
    </location>
</feature>
<evidence type="ECO:0000259" key="9">
    <source>
        <dbReference type="Pfam" id="PF08743"/>
    </source>
</evidence>
<dbReference type="GO" id="GO:0006281">
    <property type="term" value="P:DNA repair"/>
    <property type="evidence" value="ECO:0007669"/>
    <property type="project" value="UniProtKB-UniRule"/>
</dbReference>
<evidence type="ECO:0000256" key="2">
    <source>
        <dbReference type="ARBA" id="ARBA00008997"/>
    </source>
</evidence>
<feature type="compositionally biased region" description="Basic residues" evidence="8">
    <location>
        <begin position="409"/>
        <end position="420"/>
    </location>
</feature>
<gene>
    <name evidence="10" type="ORF">RDI58_025773</name>
</gene>
<reference evidence="10 11" key="1">
    <citation type="submission" date="2024-02" db="EMBL/GenBank/DDBJ databases">
        <title>de novo genome assembly of Solanum bulbocastanum strain 11H21.</title>
        <authorList>
            <person name="Hosaka A.J."/>
        </authorList>
    </citation>
    <scope>NUCLEOTIDE SEQUENCE [LARGE SCALE GENOMIC DNA]</scope>
    <source>
        <tissue evidence="10">Young leaves</tissue>
    </source>
</reference>
<feature type="compositionally biased region" description="Low complexity" evidence="8">
    <location>
        <begin position="21"/>
        <end position="39"/>
    </location>
</feature>
<feature type="region of interest" description="Disordered" evidence="8">
    <location>
        <begin position="217"/>
        <end position="245"/>
    </location>
</feature>
<evidence type="ECO:0000256" key="4">
    <source>
        <dbReference type="ARBA" id="ARBA00023172"/>
    </source>
</evidence>
<dbReference type="GO" id="GO:0005634">
    <property type="term" value="C:nucleus"/>
    <property type="evidence" value="ECO:0007669"/>
    <property type="project" value="UniProtKB-SubCell"/>
</dbReference>
<comment type="similarity">
    <text evidence="2 7">Belongs to the NSE4 family.</text>
</comment>
<dbReference type="EMBL" id="JBANQN010000010">
    <property type="protein sequence ID" value="KAK6779055.1"/>
    <property type="molecule type" value="Genomic_DNA"/>
</dbReference>
<accession>A0AAN8T220</accession>
<dbReference type="PANTHER" id="PTHR16140:SF0">
    <property type="entry name" value="NON-STRUCTURAL MAINTENANCE OF CHROMOSOMES ELEMENT 4"/>
    <property type="match status" value="1"/>
</dbReference>
<dbReference type="GO" id="GO:0030915">
    <property type="term" value="C:Smc5-Smc6 complex"/>
    <property type="evidence" value="ECO:0007669"/>
    <property type="project" value="UniProtKB-UniRule"/>
</dbReference>
<evidence type="ECO:0000256" key="8">
    <source>
        <dbReference type="SAM" id="MobiDB-lite"/>
    </source>
</evidence>
<name>A0AAN8T220_SOLBU</name>
<keyword evidence="6 7" id="KW-0539">Nucleus</keyword>
<feature type="compositionally biased region" description="Polar residues" evidence="8">
    <location>
        <begin position="358"/>
        <end position="377"/>
    </location>
</feature>
<evidence type="ECO:0000313" key="10">
    <source>
        <dbReference type="EMBL" id="KAK6779055.1"/>
    </source>
</evidence>
<evidence type="ECO:0000256" key="5">
    <source>
        <dbReference type="ARBA" id="ARBA00023204"/>
    </source>
</evidence>
<comment type="subcellular location">
    <subcellularLocation>
        <location evidence="1 7">Nucleus</location>
    </subcellularLocation>
</comment>
<keyword evidence="3 7" id="KW-0227">DNA damage</keyword>
<evidence type="ECO:0000256" key="1">
    <source>
        <dbReference type="ARBA" id="ARBA00004123"/>
    </source>
</evidence>
<dbReference type="InterPro" id="IPR027786">
    <property type="entry name" value="Nse4/EID"/>
</dbReference>
<dbReference type="Proteomes" id="UP001371456">
    <property type="component" value="Unassembled WGS sequence"/>
</dbReference>